<dbReference type="Pfam" id="PF06170">
    <property type="entry name" value="DUF983"/>
    <property type="match status" value="1"/>
</dbReference>
<keyword evidence="1" id="KW-0812">Transmembrane</keyword>
<evidence type="ECO:0000256" key="1">
    <source>
        <dbReference type="SAM" id="Phobius"/>
    </source>
</evidence>
<feature type="transmembrane region" description="Helical" evidence="1">
    <location>
        <begin position="72"/>
        <end position="92"/>
    </location>
</feature>
<gene>
    <name evidence="2" type="ORF">GGU46_001067</name>
</gene>
<evidence type="ECO:0000313" key="3">
    <source>
        <dbReference type="Proteomes" id="UP000579570"/>
    </source>
</evidence>
<keyword evidence="1" id="KW-1133">Transmembrane helix</keyword>
<organism evidence="2 3">
    <name type="scientific">Hymenobacter latericoloratus</name>
    <dbReference type="NCBI Taxonomy" id="1411121"/>
    <lineage>
        <taxon>Bacteria</taxon>
        <taxon>Pseudomonadati</taxon>
        <taxon>Bacteroidota</taxon>
        <taxon>Cytophagia</taxon>
        <taxon>Cytophagales</taxon>
        <taxon>Hymenobacteraceae</taxon>
        <taxon>Hymenobacter</taxon>
    </lineage>
</organism>
<reference evidence="2 3" key="1">
    <citation type="submission" date="2020-08" db="EMBL/GenBank/DDBJ databases">
        <title>Genomic Encyclopedia of Type Strains, Phase IV (KMG-IV): sequencing the most valuable type-strain genomes for metagenomic binning, comparative biology and taxonomic classification.</title>
        <authorList>
            <person name="Goeker M."/>
        </authorList>
    </citation>
    <scope>NUCLEOTIDE SEQUENCE [LARGE SCALE GENOMIC DNA]</scope>
    <source>
        <strain evidence="2 3">DSM 26701</strain>
    </source>
</reference>
<name>A0ABR6JUG3_9BACT</name>
<protein>
    <submittedName>
        <fullName evidence="2">Uncharacterized protein (DUF983 family)</fullName>
    </submittedName>
</protein>
<comment type="caution">
    <text evidence="2">The sequence shown here is derived from an EMBL/GenBank/DDBJ whole genome shotgun (WGS) entry which is preliminary data.</text>
</comment>
<proteinExistence type="predicted"/>
<dbReference type="Proteomes" id="UP000579570">
    <property type="component" value="Unassembled WGS sequence"/>
</dbReference>
<dbReference type="InterPro" id="IPR009325">
    <property type="entry name" value="DUF983"/>
</dbReference>
<dbReference type="EMBL" id="JACHNV010000001">
    <property type="protein sequence ID" value="MBB4600457.1"/>
    <property type="molecule type" value="Genomic_DNA"/>
</dbReference>
<feature type="transmembrane region" description="Helical" evidence="1">
    <location>
        <begin position="98"/>
        <end position="117"/>
    </location>
</feature>
<evidence type="ECO:0000313" key="2">
    <source>
        <dbReference type="EMBL" id="MBB4600457.1"/>
    </source>
</evidence>
<accession>A0ABR6JUG3</accession>
<sequence length="142" mass="16175">MHNDFTNYLEIMTKIQSTGLAMLQQRCPRCHEGHLFTHSAANPIHFAEMPERCPVCAQAYEPEPGFYWGAMFISYAFSTAIMLVTGFLVYFLLHDPAVWVYVTSVAVVAVLLTPLSLRYSRTLMLYWFGGVRYEPRNALKAG</sequence>
<dbReference type="RefSeq" id="WP_246417564.1">
    <property type="nucleotide sequence ID" value="NZ_JACHNV010000001.1"/>
</dbReference>
<keyword evidence="1" id="KW-0472">Membrane</keyword>
<keyword evidence="3" id="KW-1185">Reference proteome</keyword>